<reference evidence="3" key="1">
    <citation type="submission" date="2016-06" db="EMBL/GenBank/DDBJ databases">
        <authorList>
            <person name="Rodrigo-Torres Lidia"/>
            <person name="Arahal R.David."/>
        </authorList>
    </citation>
    <scope>NUCLEOTIDE SEQUENCE [LARGE SCALE GENOMIC DNA]</scope>
    <source>
        <strain evidence="3">CECT 7223</strain>
    </source>
</reference>
<evidence type="ECO:0000313" key="2">
    <source>
        <dbReference type="EMBL" id="SBS65474.1"/>
    </source>
</evidence>
<dbReference type="RefSeq" id="WP_167351957.1">
    <property type="nucleotide sequence ID" value="NZ_AP025460.1"/>
</dbReference>
<dbReference type="AlphaFoldDB" id="A0A1C3IVK8"/>
<dbReference type="GeneID" id="94231692"/>
<gene>
    <name evidence="2" type="ORF">VAT7223_02713</name>
</gene>
<keyword evidence="1" id="KW-1133">Transmembrane helix</keyword>
<feature type="transmembrane region" description="Helical" evidence="1">
    <location>
        <begin position="6"/>
        <end position="25"/>
    </location>
</feature>
<dbReference type="Proteomes" id="UP000092876">
    <property type="component" value="Unassembled WGS sequence"/>
</dbReference>
<name>A0A1C3IVK8_9VIBR</name>
<evidence type="ECO:0000313" key="3">
    <source>
        <dbReference type="Proteomes" id="UP000092876"/>
    </source>
</evidence>
<dbReference type="EMBL" id="FLQP01000039">
    <property type="protein sequence ID" value="SBS65474.1"/>
    <property type="molecule type" value="Genomic_DNA"/>
</dbReference>
<accession>A0A1C3IVK8</accession>
<keyword evidence="1" id="KW-0812">Transmembrane</keyword>
<sequence length="55" mass="6151">MAEYQTIIVAVVSALSSGVGVGITLKTDVKWLRLMMEKMDERLTKLENGHGNYRP</sequence>
<keyword evidence="1" id="KW-0472">Membrane</keyword>
<protein>
    <submittedName>
        <fullName evidence="2">Uncharacterized protein</fullName>
    </submittedName>
</protein>
<proteinExistence type="predicted"/>
<evidence type="ECO:0000256" key="1">
    <source>
        <dbReference type="SAM" id="Phobius"/>
    </source>
</evidence>
<organism evidence="2 3">
    <name type="scientific">Vibrio atlanticus</name>
    <dbReference type="NCBI Taxonomy" id="693153"/>
    <lineage>
        <taxon>Bacteria</taxon>
        <taxon>Pseudomonadati</taxon>
        <taxon>Pseudomonadota</taxon>
        <taxon>Gammaproteobacteria</taxon>
        <taxon>Vibrionales</taxon>
        <taxon>Vibrionaceae</taxon>
        <taxon>Vibrio</taxon>
    </lineage>
</organism>